<dbReference type="InterPro" id="IPR036691">
    <property type="entry name" value="Endo/exonu/phosph_ase_sf"/>
</dbReference>
<evidence type="ECO:0000313" key="3">
    <source>
        <dbReference type="Proteomes" id="UP001318860"/>
    </source>
</evidence>
<dbReference type="EMBL" id="JABTTQ020000006">
    <property type="protein sequence ID" value="KAK6153786.1"/>
    <property type="molecule type" value="Genomic_DNA"/>
</dbReference>
<accession>A0ABR0X2H1</accession>
<dbReference type="Pfam" id="PF03372">
    <property type="entry name" value="Exo_endo_phos"/>
    <property type="match status" value="1"/>
</dbReference>
<protein>
    <recommendedName>
        <fullName evidence="1">Endonuclease/exonuclease/phosphatase domain-containing protein</fullName>
    </recommendedName>
</protein>
<keyword evidence="3" id="KW-1185">Reference proteome</keyword>
<gene>
    <name evidence="2" type="ORF">DH2020_013425</name>
</gene>
<comment type="caution">
    <text evidence="2">The sequence shown here is derived from an EMBL/GenBank/DDBJ whole genome shotgun (WGS) entry which is preliminary data.</text>
</comment>
<dbReference type="InterPro" id="IPR005135">
    <property type="entry name" value="Endo/exonuclease/phosphatase"/>
</dbReference>
<evidence type="ECO:0000313" key="2">
    <source>
        <dbReference type="EMBL" id="KAK6153786.1"/>
    </source>
</evidence>
<dbReference type="Proteomes" id="UP001318860">
    <property type="component" value="Unassembled WGS sequence"/>
</dbReference>
<proteinExistence type="predicted"/>
<dbReference type="SUPFAM" id="SSF56219">
    <property type="entry name" value="DNase I-like"/>
    <property type="match status" value="1"/>
</dbReference>
<feature type="domain" description="Endonuclease/exonuclease/phosphatase" evidence="1">
    <location>
        <begin position="5"/>
        <end position="166"/>
    </location>
</feature>
<dbReference type="Gene3D" id="3.60.10.10">
    <property type="entry name" value="Endonuclease/exonuclease/phosphatase"/>
    <property type="match status" value="1"/>
</dbReference>
<reference evidence="2 3" key="1">
    <citation type="journal article" date="2021" name="Comput. Struct. Biotechnol. J.">
        <title>De novo genome assembly of the potent medicinal plant Rehmannia glutinosa using nanopore technology.</title>
        <authorList>
            <person name="Ma L."/>
            <person name="Dong C."/>
            <person name="Song C."/>
            <person name="Wang X."/>
            <person name="Zheng X."/>
            <person name="Niu Y."/>
            <person name="Chen S."/>
            <person name="Feng W."/>
        </authorList>
    </citation>
    <scope>NUCLEOTIDE SEQUENCE [LARGE SCALE GENOMIC DNA]</scope>
    <source>
        <strain evidence="2">DH-2019</strain>
    </source>
</reference>
<dbReference type="PANTHER" id="PTHR35218:SF9">
    <property type="entry name" value="ENDONUCLEASE_EXONUCLEASE_PHOSPHATASE DOMAIN-CONTAINING PROTEIN"/>
    <property type="match status" value="1"/>
</dbReference>
<organism evidence="2 3">
    <name type="scientific">Rehmannia glutinosa</name>
    <name type="common">Chinese foxglove</name>
    <dbReference type="NCBI Taxonomy" id="99300"/>
    <lineage>
        <taxon>Eukaryota</taxon>
        <taxon>Viridiplantae</taxon>
        <taxon>Streptophyta</taxon>
        <taxon>Embryophyta</taxon>
        <taxon>Tracheophyta</taxon>
        <taxon>Spermatophyta</taxon>
        <taxon>Magnoliopsida</taxon>
        <taxon>eudicotyledons</taxon>
        <taxon>Gunneridae</taxon>
        <taxon>Pentapetalae</taxon>
        <taxon>asterids</taxon>
        <taxon>lamiids</taxon>
        <taxon>Lamiales</taxon>
        <taxon>Orobanchaceae</taxon>
        <taxon>Rehmannieae</taxon>
        <taxon>Rehmannia</taxon>
    </lineage>
</organism>
<evidence type="ECO:0000259" key="1">
    <source>
        <dbReference type="Pfam" id="PF03372"/>
    </source>
</evidence>
<sequence>MSCIVWNARGLGNQRAFLELKRLIAEKNPQLLFLSETRMRGYNCRRWKEWLGFEGMFIVNCEGKKGGLMLLWKGAISVTIQSYSPGHIDSIIQDGDKQWRFTGFYGNPETTRRRDSWTLMRRLAAISTLRNLPWLMGGDFNEICHQNEKLGGRPRPEAQMEDFRTAIKTCELRDIYGDDNFYTWCNKRSGVEEIWEKLDRFLGNLA</sequence>
<name>A0ABR0X2H1_REHGL</name>
<dbReference type="PANTHER" id="PTHR35218">
    <property type="entry name" value="RNASE H DOMAIN-CONTAINING PROTEIN"/>
    <property type="match status" value="1"/>
</dbReference>